<keyword evidence="5 7" id="KW-1133">Transmembrane helix</keyword>
<dbReference type="Proteomes" id="UP001084650">
    <property type="component" value="Unassembled WGS sequence"/>
</dbReference>
<dbReference type="PANTHER" id="PTHR30460">
    <property type="entry name" value="MODERATE CONDUCTANCE MECHANOSENSITIVE CHANNEL YBIO"/>
    <property type="match status" value="1"/>
</dbReference>
<feature type="transmembrane region" description="Helical" evidence="7">
    <location>
        <begin position="30"/>
        <end position="47"/>
    </location>
</feature>
<evidence type="ECO:0000259" key="9">
    <source>
        <dbReference type="Pfam" id="PF21082"/>
    </source>
</evidence>
<dbReference type="Pfam" id="PF21082">
    <property type="entry name" value="MS_channel_3rd"/>
    <property type="match status" value="1"/>
</dbReference>
<proteinExistence type="inferred from homology"/>
<feature type="domain" description="Mechanosensitive ion channel MscS C-terminal" evidence="9">
    <location>
        <begin position="205"/>
        <end position="290"/>
    </location>
</feature>
<dbReference type="SUPFAM" id="SSF82861">
    <property type="entry name" value="Mechanosensitive channel protein MscS (YggB), transmembrane region"/>
    <property type="match status" value="1"/>
</dbReference>
<keyword evidence="11" id="KW-1185">Reference proteome</keyword>
<dbReference type="SUPFAM" id="SSF50182">
    <property type="entry name" value="Sm-like ribonucleoproteins"/>
    <property type="match status" value="1"/>
</dbReference>
<dbReference type="Gene3D" id="1.10.287.1260">
    <property type="match status" value="1"/>
</dbReference>
<keyword evidence="6 7" id="KW-0472">Membrane</keyword>
<reference evidence="10" key="1">
    <citation type="submission" date="2022-12" db="EMBL/GenBank/DDBJ databases">
        <title>Whole genome sequence of Mycolicibacterium iranicum strain SBH312.</title>
        <authorList>
            <person name="Jani J."/>
            <person name="Arifin Mustapha Z."/>
            <person name="Ahmed K."/>
            <person name="Kai Ling C."/>
        </authorList>
    </citation>
    <scope>NUCLEOTIDE SEQUENCE</scope>
    <source>
        <strain evidence="10">SBH312</strain>
    </source>
</reference>
<gene>
    <name evidence="10" type="ORF">OY187_26000</name>
</gene>
<dbReference type="Pfam" id="PF00924">
    <property type="entry name" value="MS_channel_2nd"/>
    <property type="match status" value="1"/>
</dbReference>
<dbReference type="PANTHER" id="PTHR30460:SF0">
    <property type="entry name" value="MODERATE CONDUCTANCE MECHANOSENSITIVE CHANNEL YBIO"/>
    <property type="match status" value="1"/>
</dbReference>
<keyword evidence="3" id="KW-1003">Cell membrane</keyword>
<evidence type="ECO:0000313" key="10">
    <source>
        <dbReference type="EMBL" id="MCZ0731515.1"/>
    </source>
</evidence>
<evidence type="ECO:0000256" key="2">
    <source>
        <dbReference type="ARBA" id="ARBA00008017"/>
    </source>
</evidence>
<comment type="caution">
    <text evidence="10">The sequence shown here is derived from an EMBL/GenBank/DDBJ whole genome shotgun (WGS) entry which is preliminary data.</text>
</comment>
<accession>A0ABT4HMV0</accession>
<feature type="domain" description="Mechanosensitive ion channel MscS" evidence="8">
    <location>
        <begin position="129"/>
        <end position="198"/>
    </location>
</feature>
<evidence type="ECO:0000256" key="1">
    <source>
        <dbReference type="ARBA" id="ARBA00004651"/>
    </source>
</evidence>
<comment type="similarity">
    <text evidence="2">Belongs to the MscS (TC 1.A.23) family.</text>
</comment>
<dbReference type="EMBL" id="JAPQYE010000018">
    <property type="protein sequence ID" value="MCZ0731515.1"/>
    <property type="molecule type" value="Genomic_DNA"/>
</dbReference>
<organism evidence="10 11">
    <name type="scientific">Mycolicibacterium iranicum</name>
    <name type="common">Mycobacterium iranicum</name>
    <dbReference type="NCBI Taxonomy" id="912594"/>
    <lineage>
        <taxon>Bacteria</taxon>
        <taxon>Bacillati</taxon>
        <taxon>Actinomycetota</taxon>
        <taxon>Actinomycetes</taxon>
        <taxon>Mycobacteriales</taxon>
        <taxon>Mycobacteriaceae</taxon>
        <taxon>Mycolicibacterium</taxon>
    </lineage>
</organism>
<evidence type="ECO:0000256" key="6">
    <source>
        <dbReference type="ARBA" id="ARBA00023136"/>
    </source>
</evidence>
<dbReference type="InterPro" id="IPR011014">
    <property type="entry name" value="MscS_channel_TM-2"/>
</dbReference>
<dbReference type="Gene3D" id="3.30.70.100">
    <property type="match status" value="1"/>
</dbReference>
<feature type="transmembrane region" description="Helical" evidence="7">
    <location>
        <begin position="104"/>
        <end position="124"/>
    </location>
</feature>
<keyword evidence="4 7" id="KW-0812">Transmembrane</keyword>
<sequence length="323" mass="35055">MNSTLLAFDFASRWHGFWRGDIGVWILDRGVRIALLLIGALLAARFINWTAQRVVRRIDAEYQESDQLVRSESAKHRQAVASVISYVSVGLLFVMVAVQITDVLAIPIGSLVAPAAVIGAALGFGAQRLFQDLLSGFFIITEKQYGFGDLVALTVSGIALPAEGTVEDVTLRVTKLRSSEGEMFTIPNGQIVKTVNLSKDWARAVIDIPVPASADLNRVNDVLHEVANKATDDPQLHDLLLDAPQLMGVESIELDTVTLRMVARTLPGKQFEVGRRMRILVIRALRIAGIVAPGEVAPPVVAAIPHPARSDADKSTARTDPEK</sequence>
<evidence type="ECO:0000256" key="3">
    <source>
        <dbReference type="ARBA" id="ARBA00022475"/>
    </source>
</evidence>
<dbReference type="InterPro" id="IPR049278">
    <property type="entry name" value="MS_channel_C"/>
</dbReference>
<name>A0ABT4HMV0_MYCIR</name>
<dbReference type="InterPro" id="IPR011066">
    <property type="entry name" value="MscS_channel_C_sf"/>
</dbReference>
<evidence type="ECO:0000256" key="7">
    <source>
        <dbReference type="SAM" id="Phobius"/>
    </source>
</evidence>
<evidence type="ECO:0000259" key="8">
    <source>
        <dbReference type="Pfam" id="PF00924"/>
    </source>
</evidence>
<protein>
    <submittedName>
        <fullName evidence="10">Mechanosensitive ion channel family protein</fullName>
    </submittedName>
</protein>
<dbReference type="InterPro" id="IPR010920">
    <property type="entry name" value="LSM_dom_sf"/>
</dbReference>
<dbReference type="InterPro" id="IPR023408">
    <property type="entry name" value="MscS_beta-dom_sf"/>
</dbReference>
<comment type="subcellular location">
    <subcellularLocation>
        <location evidence="1">Cell membrane</location>
        <topology evidence="1">Multi-pass membrane protein</topology>
    </subcellularLocation>
</comment>
<evidence type="ECO:0000256" key="5">
    <source>
        <dbReference type="ARBA" id="ARBA00022989"/>
    </source>
</evidence>
<evidence type="ECO:0000313" key="11">
    <source>
        <dbReference type="Proteomes" id="UP001084650"/>
    </source>
</evidence>
<feature type="transmembrane region" description="Helical" evidence="7">
    <location>
        <begin position="79"/>
        <end position="98"/>
    </location>
</feature>
<dbReference type="RefSeq" id="WP_268787617.1">
    <property type="nucleotide sequence ID" value="NZ_JAPQYE010000018.1"/>
</dbReference>
<dbReference type="InterPro" id="IPR045276">
    <property type="entry name" value="YbiO_bact"/>
</dbReference>
<dbReference type="Gene3D" id="2.30.30.60">
    <property type="match status" value="1"/>
</dbReference>
<dbReference type="InterPro" id="IPR006685">
    <property type="entry name" value="MscS_channel_2nd"/>
</dbReference>
<evidence type="ECO:0000256" key="4">
    <source>
        <dbReference type="ARBA" id="ARBA00022692"/>
    </source>
</evidence>
<dbReference type="SUPFAM" id="SSF82689">
    <property type="entry name" value="Mechanosensitive channel protein MscS (YggB), C-terminal domain"/>
    <property type="match status" value="1"/>
</dbReference>